<evidence type="ECO:0000313" key="2">
    <source>
        <dbReference type="EMBL" id="VDK61806.1"/>
    </source>
</evidence>
<dbReference type="OrthoDB" id="370884at2759"/>
<name>A0A3P6RID9_CYLGO</name>
<dbReference type="EMBL" id="UYRV01016278">
    <property type="protein sequence ID" value="VDK61806.1"/>
    <property type="molecule type" value="Genomic_DNA"/>
</dbReference>
<dbReference type="AlphaFoldDB" id="A0A3P6RID9"/>
<protein>
    <submittedName>
        <fullName evidence="2">Uncharacterized protein</fullName>
    </submittedName>
</protein>
<organism evidence="2 3">
    <name type="scientific">Cylicostephanus goldi</name>
    <name type="common">Nematode worm</name>
    <dbReference type="NCBI Taxonomy" id="71465"/>
    <lineage>
        <taxon>Eukaryota</taxon>
        <taxon>Metazoa</taxon>
        <taxon>Ecdysozoa</taxon>
        <taxon>Nematoda</taxon>
        <taxon>Chromadorea</taxon>
        <taxon>Rhabditida</taxon>
        <taxon>Rhabditina</taxon>
        <taxon>Rhabditomorpha</taxon>
        <taxon>Strongyloidea</taxon>
        <taxon>Strongylidae</taxon>
        <taxon>Cylicostephanus</taxon>
    </lineage>
</organism>
<keyword evidence="1" id="KW-1133">Transmembrane helix</keyword>
<keyword evidence="3" id="KW-1185">Reference proteome</keyword>
<proteinExistence type="predicted"/>
<accession>A0A3P6RID9</accession>
<feature type="transmembrane region" description="Helical" evidence="1">
    <location>
        <begin position="20"/>
        <end position="38"/>
    </location>
</feature>
<sequence>MNEMTGQYEETKDPLKIDPLGMTIIAFLLGILVVQTIARQMIDTTSYALSHAADGYTRHRELDSGNDTVLYKLQRARLAKRLQRAGEKK</sequence>
<keyword evidence="1" id="KW-0812">Transmembrane</keyword>
<keyword evidence="1" id="KW-0472">Membrane</keyword>
<evidence type="ECO:0000313" key="3">
    <source>
        <dbReference type="Proteomes" id="UP000271889"/>
    </source>
</evidence>
<reference evidence="2 3" key="1">
    <citation type="submission" date="2018-11" db="EMBL/GenBank/DDBJ databases">
        <authorList>
            <consortium name="Pathogen Informatics"/>
        </authorList>
    </citation>
    <scope>NUCLEOTIDE SEQUENCE [LARGE SCALE GENOMIC DNA]</scope>
</reference>
<evidence type="ECO:0000256" key="1">
    <source>
        <dbReference type="SAM" id="Phobius"/>
    </source>
</evidence>
<dbReference type="Proteomes" id="UP000271889">
    <property type="component" value="Unassembled WGS sequence"/>
</dbReference>
<gene>
    <name evidence="2" type="ORF">CGOC_LOCUS5377</name>
</gene>